<comment type="caution">
    <text evidence="1">The sequence shown here is derived from an EMBL/GenBank/DDBJ whole genome shotgun (WGS) entry which is preliminary data.</text>
</comment>
<organism evidence="1 2">
    <name type="scientific">Eumeta variegata</name>
    <name type="common">Bagworm moth</name>
    <name type="synonym">Eumeta japonica</name>
    <dbReference type="NCBI Taxonomy" id="151549"/>
    <lineage>
        <taxon>Eukaryota</taxon>
        <taxon>Metazoa</taxon>
        <taxon>Ecdysozoa</taxon>
        <taxon>Arthropoda</taxon>
        <taxon>Hexapoda</taxon>
        <taxon>Insecta</taxon>
        <taxon>Pterygota</taxon>
        <taxon>Neoptera</taxon>
        <taxon>Endopterygota</taxon>
        <taxon>Lepidoptera</taxon>
        <taxon>Glossata</taxon>
        <taxon>Ditrysia</taxon>
        <taxon>Tineoidea</taxon>
        <taxon>Psychidae</taxon>
        <taxon>Oiketicinae</taxon>
        <taxon>Eumeta</taxon>
    </lineage>
</organism>
<gene>
    <name evidence="1" type="ORF">EVAR_24629_1</name>
</gene>
<dbReference type="EMBL" id="BGZK01000260">
    <property type="protein sequence ID" value="GBP32465.1"/>
    <property type="molecule type" value="Genomic_DNA"/>
</dbReference>
<proteinExistence type="predicted"/>
<dbReference type="Proteomes" id="UP000299102">
    <property type="component" value="Unassembled WGS sequence"/>
</dbReference>
<protein>
    <submittedName>
        <fullName evidence="1">Uncharacterized protein</fullName>
    </submittedName>
</protein>
<evidence type="ECO:0000313" key="2">
    <source>
        <dbReference type="Proteomes" id="UP000299102"/>
    </source>
</evidence>
<reference evidence="1 2" key="1">
    <citation type="journal article" date="2019" name="Commun. Biol.">
        <title>The bagworm genome reveals a unique fibroin gene that provides high tensile strength.</title>
        <authorList>
            <person name="Kono N."/>
            <person name="Nakamura H."/>
            <person name="Ohtoshi R."/>
            <person name="Tomita M."/>
            <person name="Numata K."/>
            <person name="Arakawa K."/>
        </authorList>
    </citation>
    <scope>NUCLEOTIDE SEQUENCE [LARGE SCALE GENOMIC DNA]</scope>
</reference>
<name>A0A4C1V2M0_EUMVA</name>
<sequence length="114" mass="12537">MPLSRHISLCGRSGTEIRKKKTGNLLITVDGVLDDQADSFADASAKISIVMRSELSDLKMGNKERNCIAHTRTTSHQKVDDHRLPIDFNNLRGDTSASPASWKEIGFLIERGSG</sequence>
<evidence type="ECO:0000313" key="1">
    <source>
        <dbReference type="EMBL" id="GBP32465.1"/>
    </source>
</evidence>
<dbReference type="AlphaFoldDB" id="A0A4C1V2M0"/>
<accession>A0A4C1V2M0</accession>
<keyword evidence="2" id="KW-1185">Reference proteome</keyword>